<reference evidence="3 6" key="1">
    <citation type="journal article" date="2014" name="Genome Announc.">
        <title>Complete Genome Sequence of the Model Rhizosphere Strain Azospirillum brasilense Az39, Successfully Applied in Agriculture.</title>
        <authorList>
            <person name="Rivera D."/>
            <person name="Revale S."/>
            <person name="Molina R."/>
            <person name="Gualpa J."/>
            <person name="Puente M."/>
            <person name="Maroniche G."/>
            <person name="Paris G."/>
            <person name="Baker D."/>
            <person name="Clavijo B."/>
            <person name="McLay K."/>
            <person name="Spaepen S."/>
            <person name="Perticari A."/>
            <person name="Vazquez M."/>
            <person name="Wisniewski-Dye F."/>
            <person name="Watkins C."/>
            <person name="Martinez-Abarca F."/>
            <person name="Vanderleyden J."/>
            <person name="Cassan F."/>
        </authorList>
    </citation>
    <scope>NUCLEOTIDE SEQUENCE [LARGE SCALE GENOMIC DNA]</scope>
    <source>
        <strain evidence="3 6">Az39</strain>
    </source>
</reference>
<reference evidence="5 7" key="2">
    <citation type="submission" date="2018-01" db="EMBL/GenBank/DDBJ databases">
        <title>Whole genome sequence of Azospirillum brasilense REC3 isolated from strawberry roots.</title>
        <authorList>
            <person name="Fontana C.A."/>
            <person name="Salazar S.M."/>
            <person name="Bassi D."/>
            <person name="Puglisi E."/>
            <person name="Lovaisa N.C."/>
            <person name="Toffoli L.M."/>
            <person name="Pedraza R."/>
            <person name="Cocconcelli P.S."/>
        </authorList>
    </citation>
    <scope>NUCLEOTIDE SEQUENCE [LARGE SCALE GENOMIC DNA]</scope>
    <source>
        <strain evidence="5 7">REC3</strain>
    </source>
</reference>
<accession>A0A060DMV2</accession>
<feature type="chain" id="PRO_5001583024" description="PepSY domain-containing protein" evidence="2">
    <location>
        <begin position="21"/>
        <end position="125"/>
    </location>
</feature>
<dbReference type="EMBL" id="CP007793">
    <property type="protein sequence ID" value="AIB12383.1"/>
    <property type="molecule type" value="Genomic_DNA"/>
</dbReference>
<name>A0A060DMV2_9PROT</name>
<dbReference type="KEGG" id="abq:ABAZ39_10305"/>
<evidence type="ECO:0008006" key="9">
    <source>
        <dbReference type="Google" id="ProtNLM"/>
    </source>
</evidence>
<reference evidence="4 8" key="3">
    <citation type="submission" date="2024-11" db="EMBL/GenBank/DDBJ databases">
        <title>Draft genome sequences of two bacteria associated to sugarcane roots in Colombia.</title>
        <authorList>
            <person name="Pardo-Diaz S."/>
            <person name="Masmela-Mendoza J."/>
            <person name="Delgadillo-Duran P."/>
            <person name="Bautista E.J."/>
            <person name="Rojas-Tapias D.F."/>
        </authorList>
    </citation>
    <scope>NUCLEOTIDE SEQUENCE [LARGE SCALE GENOMIC DNA]</scope>
    <source>
        <strain evidence="4 8">Ap18</strain>
    </source>
</reference>
<dbReference type="EMBL" id="JBJLSN010000071">
    <property type="protein sequence ID" value="MFL7905237.1"/>
    <property type="molecule type" value="Genomic_DNA"/>
</dbReference>
<dbReference type="Proteomes" id="UP000236268">
    <property type="component" value="Unassembled WGS sequence"/>
</dbReference>
<dbReference type="Proteomes" id="UP001628281">
    <property type="component" value="Unassembled WGS sequence"/>
</dbReference>
<evidence type="ECO:0000256" key="1">
    <source>
        <dbReference type="SAM" id="MobiDB-lite"/>
    </source>
</evidence>
<organism evidence="3 6">
    <name type="scientific">Azospirillum argentinense</name>
    <dbReference type="NCBI Taxonomy" id="2970906"/>
    <lineage>
        <taxon>Bacteria</taxon>
        <taxon>Pseudomonadati</taxon>
        <taxon>Pseudomonadota</taxon>
        <taxon>Alphaproteobacteria</taxon>
        <taxon>Rhodospirillales</taxon>
        <taxon>Azospirillaceae</taxon>
        <taxon>Azospirillum</taxon>
    </lineage>
</organism>
<keyword evidence="8" id="KW-1185">Reference proteome</keyword>
<evidence type="ECO:0000313" key="8">
    <source>
        <dbReference type="Proteomes" id="UP001628281"/>
    </source>
</evidence>
<gene>
    <name evidence="3" type="ORF">ABAZ39_10305</name>
    <name evidence="4" type="ORF">ACJ41P_29190</name>
    <name evidence="5" type="ORF">C1S70_16380</name>
</gene>
<dbReference type="RefSeq" id="WP_038529090.1">
    <property type="nucleotide sequence ID" value="NZ_CP007793.1"/>
</dbReference>
<dbReference type="AlphaFoldDB" id="A0A060DMV2"/>
<dbReference type="EMBL" id="POWG01000016">
    <property type="protein sequence ID" value="PNQ97890.1"/>
    <property type="molecule type" value="Genomic_DNA"/>
</dbReference>
<dbReference type="OrthoDB" id="7307895at2"/>
<evidence type="ECO:0000313" key="7">
    <source>
        <dbReference type="Proteomes" id="UP000236268"/>
    </source>
</evidence>
<evidence type="ECO:0000313" key="4">
    <source>
        <dbReference type="EMBL" id="MFL7905237.1"/>
    </source>
</evidence>
<keyword evidence="2" id="KW-0732">Signal</keyword>
<sequence length="125" mass="13045">MRSFLIGLLLAGAVAAPAVAQTSPAAKPADEVKRIVEQTYNVQVLRVTEAALEDGTAVYKVAAMMPGTAGNAAFMVNTLTVDAATGLALPPFRHHAAGYSLPQGGSYEPNRTSNNPAVARGHTWR</sequence>
<evidence type="ECO:0000313" key="5">
    <source>
        <dbReference type="EMBL" id="PNQ97890.1"/>
    </source>
</evidence>
<feature type="signal peptide" evidence="2">
    <location>
        <begin position="1"/>
        <end position="20"/>
    </location>
</feature>
<protein>
    <recommendedName>
        <fullName evidence="9">PepSY domain-containing protein</fullName>
    </recommendedName>
</protein>
<feature type="region of interest" description="Disordered" evidence="1">
    <location>
        <begin position="103"/>
        <end position="125"/>
    </location>
</feature>
<dbReference type="Proteomes" id="UP000027186">
    <property type="component" value="Chromosome"/>
</dbReference>
<evidence type="ECO:0000256" key="2">
    <source>
        <dbReference type="SAM" id="SignalP"/>
    </source>
</evidence>
<proteinExistence type="predicted"/>
<evidence type="ECO:0000313" key="3">
    <source>
        <dbReference type="EMBL" id="AIB12383.1"/>
    </source>
</evidence>
<accession>A0A2K1FZB5</accession>
<evidence type="ECO:0000313" key="6">
    <source>
        <dbReference type="Proteomes" id="UP000027186"/>
    </source>
</evidence>